<dbReference type="Pfam" id="PF00480">
    <property type="entry name" value="ROK"/>
    <property type="match status" value="1"/>
</dbReference>
<protein>
    <submittedName>
        <fullName evidence="1">ROK family transcriptional regulator</fullName>
    </submittedName>
</protein>
<organism evidence="1 2">
    <name type="scientific">Rhizobium fredii</name>
    <name type="common">Sinorhizobium fredii</name>
    <dbReference type="NCBI Taxonomy" id="380"/>
    <lineage>
        <taxon>Bacteria</taxon>
        <taxon>Pseudomonadati</taxon>
        <taxon>Pseudomonadota</taxon>
        <taxon>Alphaproteobacteria</taxon>
        <taxon>Hyphomicrobiales</taxon>
        <taxon>Rhizobiaceae</taxon>
        <taxon>Sinorhizobium/Ensifer group</taxon>
        <taxon>Sinorhizobium</taxon>
    </lineage>
</organism>
<dbReference type="Gene3D" id="3.30.420.40">
    <property type="match status" value="2"/>
</dbReference>
<dbReference type="Proteomes" id="UP000220353">
    <property type="component" value="Unassembled WGS sequence"/>
</dbReference>
<evidence type="ECO:0000313" key="2">
    <source>
        <dbReference type="Proteomes" id="UP000220353"/>
    </source>
</evidence>
<reference evidence="1 2" key="1">
    <citation type="submission" date="2017-09" db="EMBL/GenBank/DDBJ databases">
        <title>Comparative genomics of rhizobia isolated from Phaseolus vulgaris in China.</title>
        <authorList>
            <person name="Tong W."/>
        </authorList>
    </citation>
    <scope>NUCLEOTIDE SEQUENCE [LARGE SCALE GENOMIC DNA]</scope>
    <source>
        <strain evidence="1 2">PCH1</strain>
    </source>
</reference>
<dbReference type="InterPro" id="IPR043129">
    <property type="entry name" value="ATPase_NBD"/>
</dbReference>
<dbReference type="SUPFAM" id="SSF46785">
    <property type="entry name" value="Winged helix' DNA-binding domain"/>
    <property type="match status" value="1"/>
</dbReference>
<dbReference type="Pfam" id="PF13412">
    <property type="entry name" value="HTH_24"/>
    <property type="match status" value="1"/>
</dbReference>
<name>A0A2A6M3N3_RHIFR</name>
<dbReference type="InterPro" id="IPR036388">
    <property type="entry name" value="WH-like_DNA-bd_sf"/>
</dbReference>
<dbReference type="InterPro" id="IPR036390">
    <property type="entry name" value="WH_DNA-bd_sf"/>
</dbReference>
<dbReference type="AlphaFoldDB" id="A0A2A6M3N3"/>
<dbReference type="Gene3D" id="1.10.10.10">
    <property type="entry name" value="Winged helix-like DNA-binding domain superfamily/Winged helix DNA-binding domain"/>
    <property type="match status" value="1"/>
</dbReference>
<dbReference type="PANTHER" id="PTHR18964:SF173">
    <property type="entry name" value="GLUCOKINASE"/>
    <property type="match status" value="1"/>
</dbReference>
<dbReference type="PANTHER" id="PTHR18964">
    <property type="entry name" value="ROK (REPRESSOR, ORF, KINASE) FAMILY"/>
    <property type="match status" value="1"/>
</dbReference>
<gene>
    <name evidence="1" type="ORF">CO661_06720</name>
</gene>
<dbReference type="InterPro" id="IPR000600">
    <property type="entry name" value="ROK"/>
</dbReference>
<accession>A0A2A6M3N3</accession>
<evidence type="ECO:0000313" key="1">
    <source>
        <dbReference type="EMBL" id="PDT49009.1"/>
    </source>
</evidence>
<sequence>MTRSLATAAECMDAMMAAPAISFKTDFILSSQVAHRAYEPPARIPNEPVNCCRKHRRRTCRAFFSTVEKINVRVLEGCQQGLSRLVSPCGKCFERVRERTIRQGRERAMLTKTSTEVVRQQNSALVLSALRRRGALSHTEIAEQTGLASATISVITAELERSGTIAKTEQHVQGGRGRPRVLFAPRRDCGYVVVVRISSDIVQYSLADYGGVLLDRFEEARSHEVSGTAAFGQVFVAALERLLQRSRIDKQRVLAVSISSKGLVAGDGARLLWSPVFGREELDFATLLGEDWRARIMLSNETLLVAQALAAKAEEKGDTFKGLAAISLGHSIGLGLARTGRAGELDVSAPNFGHMLHAPSAGLCRCGSYGCIEAAAGFYGILRTAFEVPSDTIPAKFVPLAEMDKIAAGARQGQRMPGYAFRQAGIALGNGISRMLSLYEPMPIFVTGQGTRYFDLLHKGMEEGLAQSMQVRLEGLPEITVVGDEQGLVFDGHLDRALGAVDSDITAAGHA</sequence>
<dbReference type="SUPFAM" id="SSF53067">
    <property type="entry name" value="Actin-like ATPase domain"/>
    <property type="match status" value="2"/>
</dbReference>
<dbReference type="EMBL" id="NWTC01000004">
    <property type="protein sequence ID" value="PDT49009.1"/>
    <property type="molecule type" value="Genomic_DNA"/>
</dbReference>
<comment type="caution">
    <text evidence="1">The sequence shown here is derived from an EMBL/GenBank/DDBJ whole genome shotgun (WGS) entry which is preliminary data.</text>
</comment>
<proteinExistence type="predicted"/>